<evidence type="ECO:0000256" key="3">
    <source>
        <dbReference type="ARBA" id="ARBA00022801"/>
    </source>
</evidence>
<accession>A0A382PNR9</accession>
<dbReference type="SUPFAM" id="SSF56281">
    <property type="entry name" value="Metallo-hydrolase/oxidoreductase"/>
    <property type="match status" value="1"/>
</dbReference>
<feature type="domain" description="Metallo-beta-lactamase" evidence="5">
    <location>
        <begin position="30"/>
        <end position="207"/>
    </location>
</feature>
<dbReference type="InterPro" id="IPR036866">
    <property type="entry name" value="RibonucZ/Hydroxyglut_hydro"/>
</dbReference>
<name>A0A382PNR9_9ZZZZ</name>
<dbReference type="PANTHER" id="PTHR46233:SF3">
    <property type="entry name" value="HYDROXYACYLGLUTATHIONE HYDROLASE GLOC"/>
    <property type="match status" value="1"/>
</dbReference>
<gene>
    <name evidence="6" type="ORF">METZ01_LOCUS327863</name>
</gene>
<evidence type="ECO:0000256" key="4">
    <source>
        <dbReference type="ARBA" id="ARBA00022833"/>
    </source>
</evidence>
<sequence length="228" mass="25477">RKLCNHWTNGVFRGSLIEINIKQIPTGKWKENCYIISNSIGDALIIDPGDDKQKIEKYLDSNDFNVSAILNTHAHYDHIGAVQYLKEKFNVPFFLGSADETLLKTANLYIKLFDGSGLIKIPSVDYFYDQYNVQDAIDSFRVEVIFTPGHTQGSVCLLIDGCLFTGDILLNEKIGRTDLPGGNEQVLNESLKIISKMPSHINIYPGHGSSSTIGYELKNNSSFIQALQ</sequence>
<dbReference type="PANTHER" id="PTHR46233">
    <property type="entry name" value="HYDROXYACYLGLUTATHIONE HYDROLASE GLOC"/>
    <property type="match status" value="1"/>
</dbReference>
<keyword evidence="2" id="KW-0479">Metal-binding</keyword>
<reference evidence="6" key="1">
    <citation type="submission" date="2018-05" db="EMBL/GenBank/DDBJ databases">
        <authorList>
            <person name="Lanie J.A."/>
            <person name="Ng W.-L."/>
            <person name="Kazmierczak K.M."/>
            <person name="Andrzejewski T.M."/>
            <person name="Davidsen T.M."/>
            <person name="Wayne K.J."/>
            <person name="Tettelin H."/>
            <person name="Glass J.I."/>
            <person name="Rusch D."/>
            <person name="Podicherti R."/>
            <person name="Tsui H.-C.T."/>
            <person name="Winkler M.E."/>
        </authorList>
    </citation>
    <scope>NUCLEOTIDE SEQUENCE</scope>
</reference>
<comment type="cofactor">
    <cofactor evidence="1">
        <name>Zn(2+)</name>
        <dbReference type="ChEBI" id="CHEBI:29105"/>
    </cofactor>
</comment>
<evidence type="ECO:0000259" key="5">
    <source>
        <dbReference type="SMART" id="SM00849"/>
    </source>
</evidence>
<dbReference type="SMART" id="SM00849">
    <property type="entry name" value="Lactamase_B"/>
    <property type="match status" value="1"/>
</dbReference>
<dbReference type="CDD" id="cd06262">
    <property type="entry name" value="metallo-hydrolase-like_MBL-fold"/>
    <property type="match status" value="1"/>
</dbReference>
<dbReference type="GO" id="GO:0046872">
    <property type="term" value="F:metal ion binding"/>
    <property type="evidence" value="ECO:0007669"/>
    <property type="project" value="UniProtKB-KW"/>
</dbReference>
<feature type="non-terminal residue" evidence="6">
    <location>
        <position position="1"/>
    </location>
</feature>
<dbReference type="InterPro" id="IPR051453">
    <property type="entry name" value="MBL_Glyoxalase_II"/>
</dbReference>
<proteinExistence type="predicted"/>
<dbReference type="InterPro" id="IPR001279">
    <property type="entry name" value="Metallo-B-lactamas"/>
</dbReference>
<keyword evidence="4" id="KW-0862">Zinc</keyword>
<dbReference type="GO" id="GO:0016787">
    <property type="term" value="F:hydrolase activity"/>
    <property type="evidence" value="ECO:0007669"/>
    <property type="project" value="UniProtKB-KW"/>
</dbReference>
<protein>
    <recommendedName>
        <fullName evidence="5">Metallo-beta-lactamase domain-containing protein</fullName>
    </recommendedName>
</protein>
<dbReference type="Pfam" id="PF00753">
    <property type="entry name" value="Lactamase_B"/>
    <property type="match status" value="1"/>
</dbReference>
<evidence type="ECO:0000256" key="2">
    <source>
        <dbReference type="ARBA" id="ARBA00022723"/>
    </source>
</evidence>
<organism evidence="6">
    <name type="scientific">marine metagenome</name>
    <dbReference type="NCBI Taxonomy" id="408172"/>
    <lineage>
        <taxon>unclassified sequences</taxon>
        <taxon>metagenomes</taxon>
        <taxon>ecological metagenomes</taxon>
    </lineage>
</organism>
<dbReference type="EMBL" id="UINC01108708">
    <property type="protein sequence ID" value="SVC75009.1"/>
    <property type="molecule type" value="Genomic_DNA"/>
</dbReference>
<dbReference type="Gene3D" id="3.60.15.10">
    <property type="entry name" value="Ribonuclease Z/Hydroxyacylglutathione hydrolase-like"/>
    <property type="match status" value="1"/>
</dbReference>
<keyword evidence="3" id="KW-0378">Hydrolase</keyword>
<dbReference type="AlphaFoldDB" id="A0A382PNR9"/>
<evidence type="ECO:0000256" key="1">
    <source>
        <dbReference type="ARBA" id="ARBA00001947"/>
    </source>
</evidence>
<evidence type="ECO:0000313" key="6">
    <source>
        <dbReference type="EMBL" id="SVC75009.1"/>
    </source>
</evidence>